<dbReference type="SUPFAM" id="SSF50891">
    <property type="entry name" value="Cyclophilin-like"/>
    <property type="match status" value="1"/>
</dbReference>
<dbReference type="Gene3D" id="2.40.100.10">
    <property type="entry name" value="Cyclophilin-like"/>
    <property type="match status" value="1"/>
</dbReference>
<dbReference type="InterPro" id="IPR029000">
    <property type="entry name" value="Cyclophilin-like_dom_sf"/>
</dbReference>
<dbReference type="STRING" id="399736.SAMN04489720_0082"/>
<keyword evidence="3 7" id="KW-0413">Isomerase</keyword>
<keyword evidence="8" id="KW-1185">Reference proteome</keyword>
<evidence type="ECO:0000256" key="2">
    <source>
        <dbReference type="ARBA" id="ARBA00023110"/>
    </source>
</evidence>
<keyword evidence="5" id="KW-0812">Transmembrane</keyword>
<feature type="compositionally biased region" description="Polar residues" evidence="4">
    <location>
        <begin position="12"/>
        <end position="24"/>
    </location>
</feature>
<organism evidence="7 8">
    <name type="scientific">Agrococcus jejuensis</name>
    <dbReference type="NCBI Taxonomy" id="399736"/>
    <lineage>
        <taxon>Bacteria</taxon>
        <taxon>Bacillati</taxon>
        <taxon>Actinomycetota</taxon>
        <taxon>Actinomycetes</taxon>
        <taxon>Micrococcales</taxon>
        <taxon>Microbacteriaceae</taxon>
        <taxon>Agrococcus</taxon>
    </lineage>
</organism>
<evidence type="ECO:0000313" key="8">
    <source>
        <dbReference type="Proteomes" id="UP000198822"/>
    </source>
</evidence>
<dbReference type="Proteomes" id="UP000198822">
    <property type="component" value="Chromosome I"/>
</dbReference>
<feature type="region of interest" description="Disordered" evidence="4">
    <location>
        <begin position="77"/>
        <end position="107"/>
    </location>
</feature>
<dbReference type="Pfam" id="PF00160">
    <property type="entry name" value="Pro_isomerase"/>
    <property type="match status" value="1"/>
</dbReference>
<dbReference type="AlphaFoldDB" id="A0A1G7ZRL4"/>
<evidence type="ECO:0000256" key="1">
    <source>
        <dbReference type="ARBA" id="ARBA00013194"/>
    </source>
</evidence>
<gene>
    <name evidence="7" type="ORF">SAMN04489720_0082</name>
</gene>
<evidence type="ECO:0000256" key="5">
    <source>
        <dbReference type="SAM" id="Phobius"/>
    </source>
</evidence>
<dbReference type="PANTHER" id="PTHR43246">
    <property type="entry name" value="PEPTIDYL-PROLYL CIS-TRANS ISOMERASE CYP38, CHLOROPLASTIC"/>
    <property type="match status" value="1"/>
</dbReference>
<keyword evidence="2" id="KW-0697">Rotamase</keyword>
<evidence type="ECO:0000256" key="3">
    <source>
        <dbReference type="ARBA" id="ARBA00023235"/>
    </source>
</evidence>
<reference evidence="8" key="1">
    <citation type="submission" date="2016-10" db="EMBL/GenBank/DDBJ databases">
        <authorList>
            <person name="Varghese N."/>
            <person name="Submissions S."/>
        </authorList>
    </citation>
    <scope>NUCLEOTIDE SEQUENCE [LARGE SCALE GENOMIC DNA]</scope>
    <source>
        <strain evidence="8">DSM 22002</strain>
    </source>
</reference>
<sequence>MRHRRTRYARASIQTGDGSVTSTKEQQRRVRDYRARRTVHEGKQRRLKRDNVIAIAAVVVVGTLAGLGQWWYADSQPTDDAASASESPAPTDEATASEAVPDPSLAEGREWTGSLTINGVELGIQLDGAAAPQAVSAVINDIQTGYYAGKTCHRLTTADRFEVLQCGSLDGTGAGDPDYQYGPIENAPADDVYVAGTIAMARAGGDANSNGHQFFIVYGDTDIPADAAGGYTVIGSVTSGLDQLVTDVISAGTTPDPTTGVAPEDGAPLNPVTIDAATVE</sequence>
<dbReference type="InterPro" id="IPR002130">
    <property type="entry name" value="Cyclophilin-type_PPIase_dom"/>
</dbReference>
<keyword evidence="5" id="KW-0472">Membrane</keyword>
<dbReference type="OrthoDB" id="5507614at2"/>
<dbReference type="PROSITE" id="PS50072">
    <property type="entry name" value="CSA_PPIASE_2"/>
    <property type="match status" value="1"/>
</dbReference>
<evidence type="ECO:0000256" key="4">
    <source>
        <dbReference type="SAM" id="MobiDB-lite"/>
    </source>
</evidence>
<evidence type="ECO:0000259" key="6">
    <source>
        <dbReference type="PROSITE" id="PS50072"/>
    </source>
</evidence>
<dbReference type="EMBL" id="LT629695">
    <property type="protein sequence ID" value="SDH11372.1"/>
    <property type="molecule type" value="Genomic_DNA"/>
</dbReference>
<protein>
    <recommendedName>
        <fullName evidence="1">peptidylprolyl isomerase</fullName>
        <ecNumber evidence="1">5.2.1.8</ecNumber>
    </recommendedName>
</protein>
<dbReference type="EC" id="5.2.1.8" evidence="1"/>
<proteinExistence type="predicted"/>
<dbReference type="InterPro" id="IPR044665">
    <property type="entry name" value="E_coli_cyclophilin_A-like"/>
</dbReference>
<name>A0A1G7ZRL4_9MICO</name>
<feature type="region of interest" description="Disordered" evidence="4">
    <location>
        <begin position="1"/>
        <end position="31"/>
    </location>
</feature>
<feature type="transmembrane region" description="Helical" evidence="5">
    <location>
        <begin position="52"/>
        <end position="72"/>
    </location>
</feature>
<dbReference type="GO" id="GO:0003755">
    <property type="term" value="F:peptidyl-prolyl cis-trans isomerase activity"/>
    <property type="evidence" value="ECO:0007669"/>
    <property type="project" value="UniProtKB-KW"/>
</dbReference>
<accession>A0A1G7ZRL4</accession>
<keyword evidence="5" id="KW-1133">Transmembrane helix</keyword>
<evidence type="ECO:0000313" key="7">
    <source>
        <dbReference type="EMBL" id="SDH11372.1"/>
    </source>
</evidence>
<feature type="compositionally biased region" description="Low complexity" evidence="4">
    <location>
        <begin position="78"/>
        <end position="94"/>
    </location>
</feature>
<feature type="domain" description="PPIase cyclophilin-type" evidence="6">
    <location>
        <begin position="121"/>
        <end position="279"/>
    </location>
</feature>